<gene>
    <name evidence="1" type="ORF">RAK27_16680</name>
</gene>
<evidence type="ECO:0000313" key="1">
    <source>
        <dbReference type="EMBL" id="MDZ5760275.1"/>
    </source>
</evidence>
<name>A0AAW9K399_CARML</name>
<organism evidence="1 2">
    <name type="scientific">Carnobacterium maltaromaticum</name>
    <name type="common">Carnobacterium piscicola</name>
    <dbReference type="NCBI Taxonomy" id="2751"/>
    <lineage>
        <taxon>Bacteria</taxon>
        <taxon>Bacillati</taxon>
        <taxon>Bacillota</taxon>
        <taxon>Bacilli</taxon>
        <taxon>Lactobacillales</taxon>
        <taxon>Carnobacteriaceae</taxon>
        <taxon>Carnobacterium</taxon>
    </lineage>
</organism>
<dbReference type="EMBL" id="JAVBVO010000005">
    <property type="protein sequence ID" value="MDZ5760275.1"/>
    <property type="molecule type" value="Genomic_DNA"/>
</dbReference>
<protein>
    <submittedName>
        <fullName evidence="1">DUF2577 family protein</fullName>
    </submittedName>
</protein>
<reference evidence="1" key="1">
    <citation type="submission" date="2023-08" db="EMBL/GenBank/DDBJ databases">
        <title>Genomic characterization of piscicolin 126 produced by Carnobacterium maltaromaticum CM22 strain isolated from salmon (Salmo salar).</title>
        <authorList>
            <person name="Gonzalez-Gragera E."/>
            <person name="Garcia-Lopez J.D."/>
            <person name="Teso-Perez C."/>
            <person name="Gimenez-Hernandez I."/>
            <person name="Peralta-Sanchez J.M."/>
            <person name="Valdivia E."/>
            <person name="Montalban-Lopez M."/>
            <person name="Martin-Platero A.M."/>
            <person name="Banos A."/>
            <person name="Martinez-Bueno M."/>
        </authorList>
    </citation>
    <scope>NUCLEOTIDE SEQUENCE</scope>
    <source>
        <strain evidence="1">CM22</strain>
    </source>
</reference>
<dbReference type="RefSeq" id="WP_322809638.1">
    <property type="nucleotide sequence ID" value="NZ_JAVBVO010000005.1"/>
</dbReference>
<accession>A0AAW9K399</accession>
<comment type="caution">
    <text evidence="1">The sequence shown here is derived from an EMBL/GenBank/DDBJ whole genome shotgun (WGS) entry which is preliminary data.</text>
</comment>
<evidence type="ECO:0000313" key="2">
    <source>
        <dbReference type="Proteomes" id="UP001290462"/>
    </source>
</evidence>
<dbReference type="InterPro" id="IPR022555">
    <property type="entry name" value="DUF2577"/>
</dbReference>
<dbReference type="Pfam" id="PF10844">
    <property type="entry name" value="DUF2577"/>
    <property type="match status" value="1"/>
</dbReference>
<proteinExistence type="predicted"/>
<sequence>MAGEILAKYLAEAKGNSQEFTDIVFGRVIELTPLKIQIDNRFEVGAEFLILSAMVQELKVKIKIPDTIAKQKKVFNVALKEKKPDITKDVEELMVVSELMNNEKEIEIEIFKPLAVSDEVRMLRSQNGQLYYVLDRR</sequence>
<dbReference type="Proteomes" id="UP001290462">
    <property type="component" value="Unassembled WGS sequence"/>
</dbReference>
<dbReference type="AlphaFoldDB" id="A0AAW9K399"/>